<keyword evidence="1" id="KW-0812">Transmembrane</keyword>
<dbReference type="STRING" id="27835.A0A0N4XLN2"/>
<sequence length="104" mass="11589">MEPGSIFVTPRRVVNALPPVPPPAKPTHLAIHNTKKRSSPRWRVILLSGGIAAIFLILVTIIIGLLVFGARTNSPFRRLNTEVSDKHSKYFCNKLQSLSFYPVL</sequence>
<keyword evidence="3" id="KW-1185">Reference proteome</keyword>
<gene>
    <name evidence="2" type="ORF">NBR_LOCUS3435</name>
</gene>
<accession>A0A0N4XLN2</accession>
<keyword evidence="1" id="KW-1133">Transmembrane helix</keyword>
<reference evidence="4" key="1">
    <citation type="submission" date="2017-02" db="UniProtKB">
        <authorList>
            <consortium name="WormBaseParasite"/>
        </authorList>
    </citation>
    <scope>IDENTIFICATION</scope>
</reference>
<organism evidence="4">
    <name type="scientific">Nippostrongylus brasiliensis</name>
    <name type="common">Rat hookworm</name>
    <dbReference type="NCBI Taxonomy" id="27835"/>
    <lineage>
        <taxon>Eukaryota</taxon>
        <taxon>Metazoa</taxon>
        <taxon>Ecdysozoa</taxon>
        <taxon>Nematoda</taxon>
        <taxon>Chromadorea</taxon>
        <taxon>Rhabditida</taxon>
        <taxon>Rhabditina</taxon>
        <taxon>Rhabditomorpha</taxon>
        <taxon>Strongyloidea</taxon>
        <taxon>Heligmosomidae</taxon>
        <taxon>Nippostrongylus</taxon>
    </lineage>
</organism>
<dbReference type="EMBL" id="UYSL01005111">
    <property type="protein sequence ID" value="VDL67024.1"/>
    <property type="molecule type" value="Genomic_DNA"/>
</dbReference>
<dbReference type="AlphaFoldDB" id="A0A0N4XLN2"/>
<evidence type="ECO:0000313" key="3">
    <source>
        <dbReference type="Proteomes" id="UP000271162"/>
    </source>
</evidence>
<protein>
    <submittedName>
        <fullName evidence="4">SEA domain-containing protein</fullName>
    </submittedName>
</protein>
<dbReference type="Proteomes" id="UP000271162">
    <property type="component" value="Unassembled WGS sequence"/>
</dbReference>
<proteinExistence type="predicted"/>
<evidence type="ECO:0000313" key="2">
    <source>
        <dbReference type="EMBL" id="VDL67024.1"/>
    </source>
</evidence>
<dbReference type="WBParaSite" id="NBR_0000343401-mRNA-1">
    <property type="protein sequence ID" value="NBR_0000343401-mRNA-1"/>
    <property type="gene ID" value="NBR_0000343401"/>
</dbReference>
<evidence type="ECO:0000256" key="1">
    <source>
        <dbReference type="SAM" id="Phobius"/>
    </source>
</evidence>
<evidence type="ECO:0000313" key="4">
    <source>
        <dbReference type="WBParaSite" id="NBR_0000343401-mRNA-1"/>
    </source>
</evidence>
<reference evidence="2 3" key="2">
    <citation type="submission" date="2018-11" db="EMBL/GenBank/DDBJ databases">
        <authorList>
            <consortium name="Pathogen Informatics"/>
        </authorList>
    </citation>
    <scope>NUCLEOTIDE SEQUENCE [LARGE SCALE GENOMIC DNA]</scope>
</reference>
<name>A0A0N4XLN2_NIPBR</name>
<keyword evidence="1" id="KW-0472">Membrane</keyword>
<feature type="transmembrane region" description="Helical" evidence="1">
    <location>
        <begin position="44"/>
        <end position="68"/>
    </location>
</feature>